<protein>
    <submittedName>
        <fullName evidence="2">Type II toxin-antitoxin system RelE/ParE family toxin</fullName>
    </submittedName>
</protein>
<dbReference type="Proteomes" id="UP000619238">
    <property type="component" value="Unassembled WGS sequence"/>
</dbReference>
<keyword evidence="3" id="KW-1185">Reference proteome</keyword>
<name>A0ABR7QFG9_9FLAO</name>
<dbReference type="SUPFAM" id="SSF143011">
    <property type="entry name" value="RelE-like"/>
    <property type="match status" value="1"/>
</dbReference>
<dbReference type="Pfam" id="PF05016">
    <property type="entry name" value="ParE_toxin"/>
    <property type="match status" value="1"/>
</dbReference>
<keyword evidence="1" id="KW-1277">Toxin-antitoxin system</keyword>
<dbReference type="InterPro" id="IPR035093">
    <property type="entry name" value="RelE/ParE_toxin_dom_sf"/>
</dbReference>
<comment type="caution">
    <text evidence="2">The sequence shown here is derived from an EMBL/GenBank/DDBJ whole genome shotgun (WGS) entry which is preliminary data.</text>
</comment>
<sequence>MILKVIWSEFAETQLDEIYTYYEKKANSKTAKRLVTGIIKKSKKLLKTPFLGQEEELLKHRKIEYRYLIFKNYKLIYSVDVENSFIKIADVFDTRQNPLKIERDK</sequence>
<proteinExistence type="predicted"/>
<reference evidence="2 3" key="1">
    <citation type="submission" date="2020-07" db="EMBL/GenBank/DDBJ databases">
        <title>Description of Kordia aestuariivivens sp. nov., isolated from a tidal flat.</title>
        <authorList>
            <person name="Park S."/>
            <person name="Yoon J.-H."/>
        </authorList>
    </citation>
    <scope>NUCLEOTIDE SEQUENCE [LARGE SCALE GENOMIC DNA]</scope>
    <source>
        <strain evidence="2 3">YSTF-M3</strain>
    </source>
</reference>
<gene>
    <name evidence="2" type="ORF">H2O64_21490</name>
</gene>
<evidence type="ECO:0000313" key="3">
    <source>
        <dbReference type="Proteomes" id="UP000619238"/>
    </source>
</evidence>
<dbReference type="InterPro" id="IPR007712">
    <property type="entry name" value="RelE/ParE_toxin"/>
</dbReference>
<dbReference type="EMBL" id="JACGWS010000018">
    <property type="protein sequence ID" value="MBC8757258.1"/>
    <property type="molecule type" value="Genomic_DNA"/>
</dbReference>
<accession>A0ABR7QFG9</accession>
<dbReference type="RefSeq" id="WP_187564302.1">
    <property type="nucleotide sequence ID" value="NZ_JACGWS010000018.1"/>
</dbReference>
<evidence type="ECO:0000313" key="2">
    <source>
        <dbReference type="EMBL" id="MBC8757258.1"/>
    </source>
</evidence>
<organism evidence="2 3">
    <name type="scientific">Kordia aestuariivivens</name>
    <dbReference type="NCBI Taxonomy" id="2759037"/>
    <lineage>
        <taxon>Bacteria</taxon>
        <taxon>Pseudomonadati</taxon>
        <taxon>Bacteroidota</taxon>
        <taxon>Flavobacteriia</taxon>
        <taxon>Flavobacteriales</taxon>
        <taxon>Flavobacteriaceae</taxon>
        <taxon>Kordia</taxon>
    </lineage>
</organism>
<dbReference type="Gene3D" id="3.30.2310.20">
    <property type="entry name" value="RelE-like"/>
    <property type="match status" value="1"/>
</dbReference>
<evidence type="ECO:0000256" key="1">
    <source>
        <dbReference type="ARBA" id="ARBA00022649"/>
    </source>
</evidence>